<keyword evidence="7" id="KW-1185">Reference proteome</keyword>
<dbReference type="RefSeq" id="WP_184529683.1">
    <property type="nucleotide sequence ID" value="NZ_JACHGK010000024.1"/>
</dbReference>
<dbReference type="EMBL" id="JACHGK010000024">
    <property type="protein sequence ID" value="MBB6447585.1"/>
    <property type="molecule type" value="Genomic_DNA"/>
</dbReference>
<dbReference type="PANTHER" id="PTHR46401">
    <property type="entry name" value="GLYCOSYLTRANSFERASE WBBK-RELATED"/>
    <property type="match status" value="1"/>
</dbReference>
<sequence length="411" mass="46957">MKKRKDILFLCQYFYPEYVSSATLPFDTASALSKAGFTVGAISGYPKEYNQFDEVPLKETHENIEIKRLKYIQLKRTNFIGRLINYFSFTFSVALRFWDLRKYKAIIVYSNPPVLPLIAALANKFFNTKVIFVSYDVYPEMAYITNTILENSIISKMMKIVNKSIFKHVNKVVALSNEMKVYLLKHRSSLYEHQIEVIPNWYEDKGVSNKVESSKNPLFRSIIKDGNLIVSYFGNIGICQDLDTIADAIRELKGDNRIQFVFAGHGNKMKTLKNIVESENLNYVSIFDFLHGQDFQDALNISDCFIVSLADGLTGLAVPSKTYSYMMASKPVIAIMGLESDIARDLTYNNAGYAFEVGDSNKLVSAIKELQDDKGKRDLMGKNCRNVFLGKYTKEICTQQYVNMMKKILEV</sequence>
<dbReference type="Proteomes" id="UP000531594">
    <property type="component" value="Unassembled WGS sequence"/>
</dbReference>
<evidence type="ECO:0000259" key="4">
    <source>
        <dbReference type="Pfam" id="PF00534"/>
    </source>
</evidence>
<comment type="similarity">
    <text evidence="1">Belongs to the glycosyltransferase group 1 family. Glycosyltransferase 4 subfamily.</text>
</comment>
<dbReference type="Gene3D" id="3.40.50.2000">
    <property type="entry name" value="Glycogen Phosphorylase B"/>
    <property type="match status" value="2"/>
</dbReference>
<dbReference type="GO" id="GO:0016757">
    <property type="term" value="F:glycosyltransferase activity"/>
    <property type="evidence" value="ECO:0007669"/>
    <property type="project" value="InterPro"/>
</dbReference>
<keyword evidence="2 6" id="KW-0808">Transferase</keyword>
<feature type="domain" description="Glycosyltransferase subfamily 4-like N-terminal" evidence="5">
    <location>
        <begin position="27"/>
        <end position="201"/>
    </location>
</feature>
<gene>
    <name evidence="6" type="ORF">HNR53_004271</name>
</gene>
<dbReference type="CDD" id="cd03794">
    <property type="entry name" value="GT4_WbuB-like"/>
    <property type="match status" value="1"/>
</dbReference>
<dbReference type="InterPro" id="IPR028098">
    <property type="entry name" value="Glyco_trans_4-like_N"/>
</dbReference>
<keyword evidence="3" id="KW-1133">Transmembrane helix</keyword>
<dbReference type="AlphaFoldDB" id="A0A7X0HVC8"/>
<comment type="caution">
    <text evidence="6">The sequence shown here is derived from an EMBL/GenBank/DDBJ whole genome shotgun (WGS) entry which is preliminary data.</text>
</comment>
<reference evidence="6 7" key="1">
    <citation type="submission" date="2020-08" db="EMBL/GenBank/DDBJ databases">
        <title>Genomic Encyclopedia of Type Strains, Phase IV (KMG-IV): sequencing the most valuable type-strain genomes for metagenomic binning, comparative biology and taxonomic classification.</title>
        <authorList>
            <person name="Goeker M."/>
        </authorList>
    </citation>
    <scope>NUCLEOTIDE SEQUENCE [LARGE SCALE GENOMIC DNA]</scope>
    <source>
        <strain evidence="6 7">DSM 5391</strain>
    </source>
</reference>
<feature type="transmembrane region" description="Helical" evidence="3">
    <location>
        <begin position="79"/>
        <end position="98"/>
    </location>
</feature>
<evidence type="ECO:0000259" key="5">
    <source>
        <dbReference type="Pfam" id="PF13439"/>
    </source>
</evidence>
<proteinExistence type="inferred from homology"/>
<accession>A0A7X0HVC8</accession>
<dbReference type="SUPFAM" id="SSF53756">
    <property type="entry name" value="UDP-Glycosyltransferase/glycogen phosphorylase"/>
    <property type="match status" value="1"/>
</dbReference>
<dbReference type="Pfam" id="PF00534">
    <property type="entry name" value="Glycos_transf_1"/>
    <property type="match status" value="1"/>
</dbReference>
<dbReference type="Pfam" id="PF13439">
    <property type="entry name" value="Glyco_transf_4"/>
    <property type="match status" value="1"/>
</dbReference>
<keyword evidence="3" id="KW-0812">Transmembrane</keyword>
<evidence type="ECO:0000313" key="6">
    <source>
        <dbReference type="EMBL" id="MBB6447585.1"/>
    </source>
</evidence>
<protein>
    <submittedName>
        <fullName evidence="6">Glycosyltransferase involved in cell wall biosynthesis</fullName>
    </submittedName>
</protein>
<organism evidence="6 7">
    <name type="scientific">Bacillus benzoevorans</name>
    <dbReference type="NCBI Taxonomy" id="1456"/>
    <lineage>
        <taxon>Bacteria</taxon>
        <taxon>Bacillati</taxon>
        <taxon>Bacillota</taxon>
        <taxon>Bacilli</taxon>
        <taxon>Bacillales</taxon>
        <taxon>Bacillaceae</taxon>
        <taxon>Bacillus</taxon>
    </lineage>
</organism>
<evidence type="ECO:0000256" key="3">
    <source>
        <dbReference type="SAM" id="Phobius"/>
    </source>
</evidence>
<evidence type="ECO:0000313" key="7">
    <source>
        <dbReference type="Proteomes" id="UP000531594"/>
    </source>
</evidence>
<name>A0A7X0HVC8_9BACI</name>
<evidence type="ECO:0000256" key="2">
    <source>
        <dbReference type="ARBA" id="ARBA00022679"/>
    </source>
</evidence>
<evidence type="ECO:0000256" key="1">
    <source>
        <dbReference type="ARBA" id="ARBA00009481"/>
    </source>
</evidence>
<dbReference type="GO" id="GO:0009103">
    <property type="term" value="P:lipopolysaccharide biosynthetic process"/>
    <property type="evidence" value="ECO:0007669"/>
    <property type="project" value="TreeGrafter"/>
</dbReference>
<dbReference type="PANTHER" id="PTHR46401:SF2">
    <property type="entry name" value="GLYCOSYLTRANSFERASE WBBK-RELATED"/>
    <property type="match status" value="1"/>
</dbReference>
<dbReference type="InterPro" id="IPR001296">
    <property type="entry name" value="Glyco_trans_1"/>
</dbReference>
<feature type="domain" description="Glycosyl transferase family 1" evidence="4">
    <location>
        <begin position="222"/>
        <end position="386"/>
    </location>
</feature>
<keyword evidence="3" id="KW-0472">Membrane</keyword>